<dbReference type="GO" id="GO:0005634">
    <property type="term" value="C:nucleus"/>
    <property type="evidence" value="ECO:0007669"/>
    <property type="project" value="UniProtKB-SubCell"/>
</dbReference>
<evidence type="ECO:0000256" key="7">
    <source>
        <dbReference type="ARBA" id="ARBA00023015"/>
    </source>
</evidence>
<proteinExistence type="inferred from homology"/>
<evidence type="ECO:0000256" key="10">
    <source>
        <dbReference type="ARBA" id="ARBA00023242"/>
    </source>
</evidence>
<sequence>MKNHSDTETSDKKHSTTLTLNGLDAKLDNNDIKVEGIPLLQSTLTTLSSEVLDNKWDVDNKVKELHLLRENTSLEGSANILDSIIKVEEFPLKEDENTHEYLQVKEENSTNEDSWRIDTEDKPYQCSQCDKAFSLNFHLIRHMMIHTGGSYKCNKCDMCFSYTTDLIKHMRIHTDETPYQCSKCEKAFTTNNSLKVHMRTHTGVKSYQCSHCGKKFADNSTLVRHIRMHTGEKPYKCIQCDKTFRTITQFKLHSSIHTGEKPYQCSQCDMAFAHKGHLNRHKLGRNHIRSIP</sequence>
<name>A0AAV2RFR2_MEGNR</name>
<feature type="domain" description="C2H2-type" evidence="12">
    <location>
        <begin position="207"/>
        <end position="234"/>
    </location>
</feature>
<feature type="domain" description="C2H2-type" evidence="12">
    <location>
        <begin position="124"/>
        <end position="151"/>
    </location>
</feature>
<keyword evidence="3" id="KW-0479">Metal-binding</keyword>
<keyword evidence="7" id="KW-0805">Transcription regulation</keyword>
<dbReference type="FunFam" id="3.30.160.60:FF:000770">
    <property type="entry name" value="zinc finger protein 16"/>
    <property type="match status" value="1"/>
</dbReference>
<feature type="domain" description="C2H2-type" evidence="12">
    <location>
        <begin position="263"/>
        <end position="292"/>
    </location>
</feature>
<evidence type="ECO:0000313" key="14">
    <source>
        <dbReference type="Proteomes" id="UP001497623"/>
    </source>
</evidence>
<evidence type="ECO:0000256" key="9">
    <source>
        <dbReference type="ARBA" id="ARBA00023163"/>
    </source>
</evidence>
<dbReference type="Gene3D" id="3.30.160.60">
    <property type="entry name" value="Classic Zinc Finger"/>
    <property type="match status" value="6"/>
</dbReference>
<evidence type="ECO:0000256" key="3">
    <source>
        <dbReference type="ARBA" id="ARBA00022723"/>
    </source>
</evidence>
<feature type="domain" description="C2H2-type" evidence="12">
    <location>
        <begin position="235"/>
        <end position="262"/>
    </location>
</feature>
<dbReference type="PANTHER" id="PTHR23226:SF416">
    <property type="entry name" value="FI01424P"/>
    <property type="match status" value="1"/>
</dbReference>
<feature type="domain" description="C2H2-type" evidence="12">
    <location>
        <begin position="179"/>
        <end position="206"/>
    </location>
</feature>
<accession>A0AAV2RFR2</accession>
<evidence type="ECO:0000313" key="13">
    <source>
        <dbReference type="EMBL" id="CAL4122764.1"/>
    </source>
</evidence>
<evidence type="ECO:0000256" key="8">
    <source>
        <dbReference type="ARBA" id="ARBA00023125"/>
    </source>
</evidence>
<keyword evidence="14" id="KW-1185">Reference proteome</keyword>
<comment type="caution">
    <text evidence="13">The sequence shown here is derived from an EMBL/GenBank/DDBJ whole genome shotgun (WGS) entry which is preliminary data.</text>
</comment>
<keyword evidence="8" id="KW-0238">DNA-binding</keyword>
<keyword evidence="9" id="KW-0804">Transcription</keyword>
<dbReference type="GO" id="GO:0000981">
    <property type="term" value="F:DNA-binding transcription factor activity, RNA polymerase II-specific"/>
    <property type="evidence" value="ECO:0007669"/>
    <property type="project" value="TreeGrafter"/>
</dbReference>
<gene>
    <name evidence="13" type="ORF">MNOR_LOCUS23486</name>
</gene>
<feature type="domain" description="C2H2-type" evidence="12">
    <location>
        <begin position="151"/>
        <end position="178"/>
    </location>
</feature>
<dbReference type="AlphaFoldDB" id="A0AAV2RFR2"/>
<dbReference type="PANTHER" id="PTHR23226">
    <property type="entry name" value="ZINC FINGER AND SCAN DOMAIN-CONTAINING"/>
    <property type="match status" value="1"/>
</dbReference>
<reference evidence="13 14" key="1">
    <citation type="submission" date="2024-05" db="EMBL/GenBank/DDBJ databases">
        <authorList>
            <person name="Wallberg A."/>
        </authorList>
    </citation>
    <scope>NUCLEOTIDE SEQUENCE [LARGE SCALE GENOMIC DNA]</scope>
</reference>
<dbReference type="EMBL" id="CAXKWB010020751">
    <property type="protein sequence ID" value="CAL4122764.1"/>
    <property type="molecule type" value="Genomic_DNA"/>
</dbReference>
<dbReference type="SMART" id="SM00355">
    <property type="entry name" value="ZnF_C2H2"/>
    <property type="match status" value="6"/>
</dbReference>
<dbReference type="Pfam" id="PF00096">
    <property type="entry name" value="zf-C2H2"/>
    <property type="match status" value="4"/>
</dbReference>
<dbReference type="FunFam" id="3.30.160.60:FF:000624">
    <property type="entry name" value="zinc finger protein 697"/>
    <property type="match status" value="1"/>
</dbReference>
<dbReference type="FunFam" id="3.30.160.60:FF:001182">
    <property type="entry name" value="Zinc finger, C2H2 type"/>
    <property type="match status" value="1"/>
</dbReference>
<keyword evidence="6" id="KW-0862">Zinc</keyword>
<comment type="subcellular location">
    <subcellularLocation>
        <location evidence="1">Nucleus</location>
    </subcellularLocation>
</comment>
<dbReference type="Proteomes" id="UP001497623">
    <property type="component" value="Unassembled WGS sequence"/>
</dbReference>
<dbReference type="GO" id="GO:0000978">
    <property type="term" value="F:RNA polymerase II cis-regulatory region sequence-specific DNA binding"/>
    <property type="evidence" value="ECO:0007669"/>
    <property type="project" value="TreeGrafter"/>
</dbReference>
<dbReference type="InterPro" id="IPR036236">
    <property type="entry name" value="Znf_C2H2_sf"/>
</dbReference>
<comment type="similarity">
    <text evidence="2">Belongs to the krueppel C2H2-type zinc-finger protein family.</text>
</comment>
<dbReference type="PROSITE" id="PS50157">
    <property type="entry name" value="ZINC_FINGER_C2H2_2"/>
    <property type="match status" value="6"/>
</dbReference>
<keyword evidence="5 11" id="KW-0863">Zinc-finger</keyword>
<dbReference type="GO" id="GO:0008270">
    <property type="term" value="F:zinc ion binding"/>
    <property type="evidence" value="ECO:0007669"/>
    <property type="project" value="UniProtKB-KW"/>
</dbReference>
<protein>
    <recommendedName>
        <fullName evidence="12">C2H2-type domain-containing protein</fullName>
    </recommendedName>
</protein>
<dbReference type="SUPFAM" id="SSF57667">
    <property type="entry name" value="beta-beta-alpha zinc fingers"/>
    <property type="match status" value="4"/>
</dbReference>
<evidence type="ECO:0000256" key="1">
    <source>
        <dbReference type="ARBA" id="ARBA00004123"/>
    </source>
</evidence>
<keyword evidence="10" id="KW-0539">Nucleus</keyword>
<evidence type="ECO:0000256" key="2">
    <source>
        <dbReference type="ARBA" id="ARBA00006991"/>
    </source>
</evidence>
<evidence type="ECO:0000259" key="12">
    <source>
        <dbReference type="PROSITE" id="PS50157"/>
    </source>
</evidence>
<dbReference type="FunFam" id="3.30.160.60:FF:000060">
    <property type="entry name" value="zinc finger protein 436"/>
    <property type="match status" value="1"/>
</dbReference>
<evidence type="ECO:0000256" key="4">
    <source>
        <dbReference type="ARBA" id="ARBA00022737"/>
    </source>
</evidence>
<evidence type="ECO:0000256" key="5">
    <source>
        <dbReference type="ARBA" id="ARBA00022771"/>
    </source>
</evidence>
<evidence type="ECO:0000256" key="6">
    <source>
        <dbReference type="ARBA" id="ARBA00022833"/>
    </source>
</evidence>
<keyword evidence="4" id="KW-0677">Repeat</keyword>
<dbReference type="Pfam" id="PF13465">
    <property type="entry name" value="zf-H2C2_2"/>
    <property type="match status" value="1"/>
</dbReference>
<dbReference type="FunFam" id="3.30.160.60:FF:002343">
    <property type="entry name" value="Zinc finger protein 33A"/>
    <property type="match status" value="2"/>
</dbReference>
<evidence type="ECO:0000256" key="11">
    <source>
        <dbReference type="PROSITE-ProRule" id="PRU00042"/>
    </source>
</evidence>
<dbReference type="InterPro" id="IPR013087">
    <property type="entry name" value="Znf_C2H2_type"/>
</dbReference>
<organism evidence="13 14">
    <name type="scientific">Meganyctiphanes norvegica</name>
    <name type="common">Northern krill</name>
    <name type="synonym">Thysanopoda norvegica</name>
    <dbReference type="NCBI Taxonomy" id="48144"/>
    <lineage>
        <taxon>Eukaryota</taxon>
        <taxon>Metazoa</taxon>
        <taxon>Ecdysozoa</taxon>
        <taxon>Arthropoda</taxon>
        <taxon>Crustacea</taxon>
        <taxon>Multicrustacea</taxon>
        <taxon>Malacostraca</taxon>
        <taxon>Eumalacostraca</taxon>
        <taxon>Eucarida</taxon>
        <taxon>Euphausiacea</taxon>
        <taxon>Euphausiidae</taxon>
        <taxon>Meganyctiphanes</taxon>
    </lineage>
</organism>
<dbReference type="PROSITE" id="PS00028">
    <property type="entry name" value="ZINC_FINGER_C2H2_1"/>
    <property type="match status" value="6"/>
</dbReference>